<dbReference type="PANTHER" id="PTHR37816:SF2">
    <property type="entry name" value="DNA TOPOLOGY MODULATION PROTEIN FLAR-RELATED PROTEIN"/>
    <property type="match status" value="1"/>
</dbReference>
<evidence type="ECO:0000313" key="2">
    <source>
        <dbReference type="Proteomes" id="UP000439752"/>
    </source>
</evidence>
<dbReference type="InterPro" id="IPR027417">
    <property type="entry name" value="P-loop_NTPase"/>
</dbReference>
<dbReference type="EMBL" id="CABWKQ010000027">
    <property type="protein sequence ID" value="VWX37649.1"/>
    <property type="molecule type" value="Genomic_DNA"/>
</dbReference>
<protein>
    <recommendedName>
        <fullName evidence="3">Shikimate kinase</fullName>
    </recommendedName>
</protein>
<organism evidence="1 2">
    <name type="scientific">Exiguobacterium oxidotolerans</name>
    <dbReference type="NCBI Taxonomy" id="223958"/>
    <lineage>
        <taxon>Bacteria</taxon>
        <taxon>Bacillati</taxon>
        <taxon>Bacillota</taxon>
        <taxon>Bacilli</taxon>
        <taxon>Bacillales</taxon>
        <taxon>Bacillales Family XII. Incertae Sedis</taxon>
        <taxon>Exiguobacterium</taxon>
    </lineage>
</organism>
<proteinExistence type="predicted"/>
<dbReference type="InterPro" id="IPR052922">
    <property type="entry name" value="Cytidylate_Kinase-2"/>
</dbReference>
<reference evidence="1 2" key="1">
    <citation type="submission" date="2019-10" db="EMBL/GenBank/DDBJ databases">
        <authorList>
            <person name="Karimi E."/>
        </authorList>
    </citation>
    <scope>NUCLEOTIDE SEQUENCE [LARGE SCALE GENOMIC DNA]</scope>
    <source>
        <strain evidence="1">Exiguobacterium sp. 9Y</strain>
    </source>
</reference>
<name>A0A653IEH3_9BACL</name>
<evidence type="ECO:0008006" key="3">
    <source>
        <dbReference type="Google" id="ProtNLM"/>
    </source>
</evidence>
<dbReference type="Gene3D" id="3.40.50.300">
    <property type="entry name" value="P-loop containing nucleotide triphosphate hydrolases"/>
    <property type="match status" value="1"/>
</dbReference>
<gene>
    <name evidence="1" type="ORF">EXIGUO9Y_330073</name>
</gene>
<keyword evidence="2" id="KW-1185">Reference proteome</keyword>
<dbReference type="RefSeq" id="WP_159173630.1">
    <property type="nucleotide sequence ID" value="NZ_LR732312.1"/>
</dbReference>
<evidence type="ECO:0000313" key="1">
    <source>
        <dbReference type="EMBL" id="VWX37649.1"/>
    </source>
</evidence>
<dbReference type="SUPFAM" id="SSF52540">
    <property type="entry name" value="P-loop containing nucleoside triphosphate hydrolases"/>
    <property type="match status" value="1"/>
</dbReference>
<dbReference type="PANTHER" id="PTHR37816">
    <property type="entry name" value="YALI0E33011P"/>
    <property type="match status" value="1"/>
</dbReference>
<sequence>MRIQIIGGSGTGKSTLGKWIGQEEGILWIDSDRYLWTDQTFTEKRTVDERYTLYDQDIERHQQYIVSGSVFSWNPYGFPDRELLVFLTLDEETRMNRLIKREQARYPDFSGSNDFLDWCRTYLTETDPAMIGTLAEHQLQMLLSRSPVIRIDAAQSTDEMYNQIKEQYQKLCISS</sequence>
<accession>A0A653IEH3</accession>
<dbReference type="Proteomes" id="UP000439752">
    <property type="component" value="Unassembled WGS sequence"/>
</dbReference>
<dbReference type="AlphaFoldDB" id="A0A653IEH3"/>